<name>A0A8H4AL67_GIGMA</name>
<organism evidence="3 4">
    <name type="scientific">Gigaspora margarita</name>
    <dbReference type="NCBI Taxonomy" id="4874"/>
    <lineage>
        <taxon>Eukaryota</taxon>
        <taxon>Fungi</taxon>
        <taxon>Fungi incertae sedis</taxon>
        <taxon>Mucoromycota</taxon>
        <taxon>Glomeromycotina</taxon>
        <taxon>Glomeromycetes</taxon>
        <taxon>Diversisporales</taxon>
        <taxon>Gigasporaceae</taxon>
        <taxon>Gigaspora</taxon>
    </lineage>
</organism>
<feature type="domain" description="Protein kinase" evidence="2">
    <location>
        <begin position="41"/>
        <end position="197"/>
    </location>
</feature>
<gene>
    <name evidence="3" type="ORF">F8M41_018805</name>
</gene>
<dbReference type="SUPFAM" id="SSF56112">
    <property type="entry name" value="Protein kinase-like (PK-like)"/>
    <property type="match status" value="1"/>
</dbReference>
<dbReference type="GO" id="GO:0004672">
    <property type="term" value="F:protein kinase activity"/>
    <property type="evidence" value="ECO:0007669"/>
    <property type="project" value="InterPro"/>
</dbReference>
<keyword evidence="1" id="KW-0547">Nucleotide-binding</keyword>
<keyword evidence="3" id="KW-0808">Transferase</keyword>
<evidence type="ECO:0000313" key="4">
    <source>
        <dbReference type="Proteomes" id="UP000439903"/>
    </source>
</evidence>
<comment type="caution">
    <text evidence="3">The sequence shown here is derived from an EMBL/GenBank/DDBJ whole genome shotgun (WGS) entry which is preliminary data.</text>
</comment>
<dbReference type="AlphaFoldDB" id="A0A8H4AL67"/>
<dbReference type="PANTHER" id="PTHR47975">
    <property type="entry name" value="S-LOCUS LECTIN KINASE FAMILY PROTEIN"/>
    <property type="match status" value="1"/>
</dbReference>
<protein>
    <submittedName>
        <fullName evidence="3">Kinase-like protein</fullName>
    </submittedName>
</protein>
<feature type="binding site" evidence="1">
    <location>
        <position position="69"/>
    </location>
    <ligand>
        <name>ATP</name>
        <dbReference type="ChEBI" id="CHEBI:30616"/>
    </ligand>
</feature>
<evidence type="ECO:0000256" key="1">
    <source>
        <dbReference type="PROSITE-ProRule" id="PRU10141"/>
    </source>
</evidence>
<keyword evidence="1" id="KW-0067">ATP-binding</keyword>
<dbReference type="Proteomes" id="UP000439903">
    <property type="component" value="Unassembled WGS sequence"/>
</dbReference>
<keyword evidence="3" id="KW-0418">Kinase</keyword>
<evidence type="ECO:0000259" key="2">
    <source>
        <dbReference type="PROSITE" id="PS50011"/>
    </source>
</evidence>
<dbReference type="GO" id="GO:0005524">
    <property type="term" value="F:ATP binding"/>
    <property type="evidence" value="ECO:0007669"/>
    <property type="project" value="UniProtKB-UniRule"/>
</dbReference>
<dbReference type="InterPro" id="IPR017441">
    <property type="entry name" value="Protein_kinase_ATP_BS"/>
</dbReference>
<dbReference type="EMBL" id="WTPW01000468">
    <property type="protein sequence ID" value="KAF0508257.1"/>
    <property type="molecule type" value="Genomic_DNA"/>
</dbReference>
<dbReference type="InterPro" id="IPR001245">
    <property type="entry name" value="Ser-Thr/Tyr_kinase_cat_dom"/>
</dbReference>
<dbReference type="InterPro" id="IPR000719">
    <property type="entry name" value="Prot_kinase_dom"/>
</dbReference>
<dbReference type="PROSITE" id="PS00107">
    <property type="entry name" value="PROTEIN_KINASE_ATP"/>
    <property type="match status" value="1"/>
</dbReference>
<dbReference type="OrthoDB" id="4267316at2759"/>
<dbReference type="PANTHER" id="PTHR47975:SF70">
    <property type="entry name" value="PROTEIN KINASE DOMAIN-CONTAINING PROTEIN"/>
    <property type="match status" value="1"/>
</dbReference>
<evidence type="ECO:0000313" key="3">
    <source>
        <dbReference type="EMBL" id="KAF0508257.1"/>
    </source>
</evidence>
<dbReference type="InterPro" id="IPR011009">
    <property type="entry name" value="Kinase-like_dom_sf"/>
</dbReference>
<sequence length="197" mass="22977">MPEYVDSQHLLEPFYKLDKKSNIYSLAISEQQFPRFNYDEFMDIDQIGDGGFSVIYKAKSKLIGEVALKKFIVNPARDKKTFKSLLQSYYNMVLQFAKNKDLCKYLKDNIGLNWTNKFYIAKEIAKGLKFLYDKDIVHQDLHSKNVLIHDKKILITDFGISKLISELSIATNSIHEIAGYIESQYKYNKKSDIYSLE</sequence>
<dbReference type="PROSITE" id="PS50011">
    <property type="entry name" value="PROTEIN_KINASE_DOM"/>
    <property type="match status" value="1"/>
</dbReference>
<dbReference type="Pfam" id="PF07714">
    <property type="entry name" value="PK_Tyr_Ser-Thr"/>
    <property type="match status" value="1"/>
</dbReference>
<keyword evidence="4" id="KW-1185">Reference proteome</keyword>
<accession>A0A8H4AL67</accession>
<dbReference type="Gene3D" id="1.10.510.10">
    <property type="entry name" value="Transferase(Phosphotransferase) domain 1"/>
    <property type="match status" value="1"/>
</dbReference>
<reference evidence="3 4" key="1">
    <citation type="journal article" date="2019" name="Environ. Microbiol.">
        <title>At the nexus of three kingdoms: the genome of the mycorrhizal fungus Gigaspora margarita provides insights into plant, endobacterial and fungal interactions.</title>
        <authorList>
            <person name="Venice F."/>
            <person name="Ghignone S."/>
            <person name="Salvioli di Fossalunga A."/>
            <person name="Amselem J."/>
            <person name="Novero M."/>
            <person name="Xianan X."/>
            <person name="Sedzielewska Toro K."/>
            <person name="Morin E."/>
            <person name="Lipzen A."/>
            <person name="Grigoriev I.V."/>
            <person name="Henrissat B."/>
            <person name="Martin F.M."/>
            <person name="Bonfante P."/>
        </authorList>
    </citation>
    <scope>NUCLEOTIDE SEQUENCE [LARGE SCALE GENOMIC DNA]</scope>
    <source>
        <strain evidence="3 4">BEG34</strain>
    </source>
</reference>
<proteinExistence type="predicted"/>